<reference evidence="2 3" key="1">
    <citation type="journal article" date="2023" name="Hortic Res">
        <title>Pangenome of water caltrop reveals structural variations and asymmetric subgenome divergence after allopolyploidization.</title>
        <authorList>
            <person name="Zhang X."/>
            <person name="Chen Y."/>
            <person name="Wang L."/>
            <person name="Yuan Y."/>
            <person name="Fang M."/>
            <person name="Shi L."/>
            <person name="Lu R."/>
            <person name="Comes H.P."/>
            <person name="Ma Y."/>
            <person name="Chen Y."/>
            <person name="Huang G."/>
            <person name="Zhou Y."/>
            <person name="Zheng Z."/>
            <person name="Qiu Y."/>
        </authorList>
    </citation>
    <scope>NUCLEOTIDE SEQUENCE [LARGE SCALE GENOMIC DNA]</scope>
    <source>
        <strain evidence="2">F231</strain>
    </source>
</reference>
<name>A0AAN7KJC3_TRANT</name>
<feature type="compositionally biased region" description="Low complexity" evidence="1">
    <location>
        <begin position="52"/>
        <end position="64"/>
    </location>
</feature>
<keyword evidence="3" id="KW-1185">Reference proteome</keyword>
<evidence type="ECO:0000256" key="1">
    <source>
        <dbReference type="SAM" id="MobiDB-lite"/>
    </source>
</evidence>
<feature type="region of interest" description="Disordered" evidence="1">
    <location>
        <begin position="47"/>
        <end position="67"/>
    </location>
</feature>
<dbReference type="Proteomes" id="UP001346149">
    <property type="component" value="Unassembled WGS sequence"/>
</dbReference>
<evidence type="ECO:0000313" key="3">
    <source>
        <dbReference type="Proteomes" id="UP001346149"/>
    </source>
</evidence>
<organism evidence="2 3">
    <name type="scientific">Trapa natans</name>
    <name type="common">Water chestnut</name>
    <dbReference type="NCBI Taxonomy" id="22666"/>
    <lineage>
        <taxon>Eukaryota</taxon>
        <taxon>Viridiplantae</taxon>
        <taxon>Streptophyta</taxon>
        <taxon>Embryophyta</taxon>
        <taxon>Tracheophyta</taxon>
        <taxon>Spermatophyta</taxon>
        <taxon>Magnoliopsida</taxon>
        <taxon>eudicotyledons</taxon>
        <taxon>Gunneridae</taxon>
        <taxon>Pentapetalae</taxon>
        <taxon>rosids</taxon>
        <taxon>malvids</taxon>
        <taxon>Myrtales</taxon>
        <taxon>Lythraceae</taxon>
        <taxon>Trapa</taxon>
    </lineage>
</organism>
<dbReference type="AlphaFoldDB" id="A0AAN7KJC3"/>
<accession>A0AAN7KJC3</accession>
<dbReference type="EMBL" id="JAXQNO010000022">
    <property type="protein sequence ID" value="KAK4767382.1"/>
    <property type="molecule type" value="Genomic_DNA"/>
</dbReference>
<protein>
    <submittedName>
        <fullName evidence="2">Uncharacterized protein</fullName>
    </submittedName>
</protein>
<gene>
    <name evidence="2" type="ORF">SAY86_015132</name>
</gene>
<dbReference type="PANTHER" id="PTHR33356">
    <property type="entry name" value="TIP41-LIKE PROTEIN"/>
    <property type="match status" value="1"/>
</dbReference>
<sequence length="367" mass="39855">MADGLGDAEFWLPPQFLTEEDFMVDRRGIARGASRGNGGVPLGGLGYGSGSGLSSPEGSPLGSLEADSDEEDLVADLSRKMADYTLDSQVRLSGSPQSTLCPRWDMLGEAAVEVARFKLSEQLHGLIRSRDGGEALYGAHVRHSPVPVPLKSQSSEGGFYPSNRQNPLTYQQLVTNQIQQLKLRQAILKRQLQQQRQAGAPWGLNSKPVNGPYNTVKIPHGRKPDSVNGGGQFPAASASAWKSMQHQSGAGMRAVFLGRPPTGKRECAGTGVFLPRRAGTPSEPPKKPACSTVLLPDKVVRALNLNLENMVAGAQLQHRFNGCPDSENECLWNLRINSRATAEQNWTGRAQLTPMNREVHLPQEWSY</sequence>
<evidence type="ECO:0000313" key="2">
    <source>
        <dbReference type="EMBL" id="KAK4767382.1"/>
    </source>
</evidence>
<dbReference type="PANTHER" id="PTHR33356:SF5">
    <property type="entry name" value="TIP41-LIKE PROTEIN"/>
    <property type="match status" value="1"/>
</dbReference>
<proteinExistence type="predicted"/>
<comment type="caution">
    <text evidence="2">The sequence shown here is derived from an EMBL/GenBank/DDBJ whole genome shotgun (WGS) entry which is preliminary data.</text>
</comment>